<dbReference type="AlphaFoldDB" id="A0A0F8XSK8"/>
<gene>
    <name evidence="1" type="ORF">LCGC14_2909190</name>
</gene>
<dbReference type="EMBL" id="LAZR01057519">
    <property type="protein sequence ID" value="KKK71913.1"/>
    <property type="molecule type" value="Genomic_DNA"/>
</dbReference>
<name>A0A0F8XSK8_9ZZZZ</name>
<proteinExistence type="predicted"/>
<protein>
    <submittedName>
        <fullName evidence="1">Uncharacterized protein</fullName>
    </submittedName>
</protein>
<evidence type="ECO:0000313" key="1">
    <source>
        <dbReference type="EMBL" id="KKK71913.1"/>
    </source>
</evidence>
<sequence length="68" mass="7773">DNDANKKIETAERSHKNGGLALEHAVERGKLRPYEAIEAALYFGVLLQPWEQRQHDHHVTNTGKKRKA</sequence>
<organism evidence="1">
    <name type="scientific">marine sediment metagenome</name>
    <dbReference type="NCBI Taxonomy" id="412755"/>
    <lineage>
        <taxon>unclassified sequences</taxon>
        <taxon>metagenomes</taxon>
        <taxon>ecological metagenomes</taxon>
    </lineage>
</organism>
<comment type="caution">
    <text evidence="1">The sequence shown here is derived from an EMBL/GenBank/DDBJ whole genome shotgun (WGS) entry which is preliminary data.</text>
</comment>
<feature type="non-terminal residue" evidence="1">
    <location>
        <position position="1"/>
    </location>
</feature>
<reference evidence="1" key="1">
    <citation type="journal article" date="2015" name="Nature">
        <title>Complex archaea that bridge the gap between prokaryotes and eukaryotes.</title>
        <authorList>
            <person name="Spang A."/>
            <person name="Saw J.H."/>
            <person name="Jorgensen S.L."/>
            <person name="Zaremba-Niedzwiedzka K."/>
            <person name="Martijn J."/>
            <person name="Lind A.E."/>
            <person name="van Eijk R."/>
            <person name="Schleper C."/>
            <person name="Guy L."/>
            <person name="Ettema T.J."/>
        </authorList>
    </citation>
    <scope>NUCLEOTIDE SEQUENCE</scope>
</reference>
<accession>A0A0F8XSK8</accession>